<dbReference type="InterPro" id="IPR050204">
    <property type="entry name" value="AraC_XylS_family_regulators"/>
</dbReference>
<dbReference type="AlphaFoldDB" id="A0A9W6RJT2"/>
<dbReference type="GO" id="GO:0043565">
    <property type="term" value="F:sequence-specific DNA binding"/>
    <property type="evidence" value="ECO:0007669"/>
    <property type="project" value="InterPro"/>
</dbReference>
<dbReference type="Pfam" id="PF20240">
    <property type="entry name" value="DUF6597"/>
    <property type="match status" value="1"/>
</dbReference>
<protein>
    <submittedName>
        <fullName evidence="5">AraC family transcriptional regulator</fullName>
    </submittedName>
</protein>
<feature type="domain" description="HTH araC/xylS-type" evidence="4">
    <location>
        <begin position="166"/>
        <end position="267"/>
    </location>
</feature>
<dbReference type="PROSITE" id="PS01124">
    <property type="entry name" value="HTH_ARAC_FAMILY_2"/>
    <property type="match status" value="1"/>
</dbReference>
<gene>
    <name evidence="5" type="ORF">Airi01_056780</name>
</gene>
<organism evidence="5 6">
    <name type="scientific">Actinoallomurus iriomotensis</name>
    <dbReference type="NCBI Taxonomy" id="478107"/>
    <lineage>
        <taxon>Bacteria</taxon>
        <taxon>Bacillati</taxon>
        <taxon>Actinomycetota</taxon>
        <taxon>Actinomycetes</taxon>
        <taxon>Streptosporangiales</taxon>
        <taxon>Thermomonosporaceae</taxon>
        <taxon>Actinoallomurus</taxon>
    </lineage>
</organism>
<sequence length="268" mass="29292">MAEGAYGGGRGILRRRTALDRFAIERRAPSPDLAAFADYLWILTWDLRDHEPHRQQVLTRPAINLTFTTGGRARVVGVVRDVFGETIAGRGRVIGVCFRPGGFRPFLDGPVSGLTDRFTPVEEIFGPSARAVADAIIAEPDRDRAAELAEDLLRSRAPDRPDPVIAEVAAIVDRIAADPALLRVDDLAAALGIGARRLQRIFAEYVGVGPKWVIRRHRMQEAAERAAAGTGVDWAALAAELGYADQSHFTRDFTRTLGISPAQYARKC</sequence>
<dbReference type="InterPro" id="IPR046532">
    <property type="entry name" value="DUF6597"/>
</dbReference>
<evidence type="ECO:0000256" key="2">
    <source>
        <dbReference type="ARBA" id="ARBA00023125"/>
    </source>
</evidence>
<evidence type="ECO:0000256" key="3">
    <source>
        <dbReference type="ARBA" id="ARBA00023163"/>
    </source>
</evidence>
<dbReference type="SMART" id="SM00342">
    <property type="entry name" value="HTH_ARAC"/>
    <property type="match status" value="1"/>
</dbReference>
<comment type="caution">
    <text evidence="5">The sequence shown here is derived from an EMBL/GenBank/DDBJ whole genome shotgun (WGS) entry which is preliminary data.</text>
</comment>
<dbReference type="InterPro" id="IPR009057">
    <property type="entry name" value="Homeodomain-like_sf"/>
</dbReference>
<dbReference type="Pfam" id="PF12833">
    <property type="entry name" value="HTH_18"/>
    <property type="match status" value="1"/>
</dbReference>
<dbReference type="RefSeq" id="WP_285626874.1">
    <property type="nucleotide sequence ID" value="NZ_BSTJ01000007.1"/>
</dbReference>
<dbReference type="InterPro" id="IPR018060">
    <property type="entry name" value="HTH_AraC"/>
</dbReference>
<dbReference type="Proteomes" id="UP001165135">
    <property type="component" value="Unassembled WGS sequence"/>
</dbReference>
<dbReference type="PANTHER" id="PTHR46796:SF15">
    <property type="entry name" value="BLL1074 PROTEIN"/>
    <property type="match status" value="1"/>
</dbReference>
<name>A0A9W6RJT2_9ACTN</name>
<keyword evidence="2" id="KW-0238">DNA-binding</keyword>
<evidence type="ECO:0000313" key="5">
    <source>
        <dbReference type="EMBL" id="GLY77411.1"/>
    </source>
</evidence>
<dbReference type="PANTHER" id="PTHR46796">
    <property type="entry name" value="HTH-TYPE TRANSCRIPTIONAL ACTIVATOR RHAS-RELATED"/>
    <property type="match status" value="1"/>
</dbReference>
<evidence type="ECO:0000259" key="4">
    <source>
        <dbReference type="PROSITE" id="PS01124"/>
    </source>
</evidence>
<evidence type="ECO:0000256" key="1">
    <source>
        <dbReference type="ARBA" id="ARBA00023015"/>
    </source>
</evidence>
<dbReference type="EMBL" id="BSTJ01000007">
    <property type="protein sequence ID" value="GLY77411.1"/>
    <property type="molecule type" value="Genomic_DNA"/>
</dbReference>
<keyword evidence="3" id="KW-0804">Transcription</keyword>
<evidence type="ECO:0000313" key="6">
    <source>
        <dbReference type="Proteomes" id="UP001165135"/>
    </source>
</evidence>
<proteinExistence type="predicted"/>
<dbReference type="SUPFAM" id="SSF46689">
    <property type="entry name" value="Homeodomain-like"/>
    <property type="match status" value="1"/>
</dbReference>
<reference evidence="5" key="1">
    <citation type="submission" date="2023-03" db="EMBL/GenBank/DDBJ databases">
        <title>Actinoallomurus iriomotensis NBRC 103681.</title>
        <authorList>
            <person name="Ichikawa N."/>
            <person name="Sato H."/>
            <person name="Tonouchi N."/>
        </authorList>
    </citation>
    <scope>NUCLEOTIDE SEQUENCE</scope>
    <source>
        <strain evidence="5">NBRC 103681</strain>
    </source>
</reference>
<dbReference type="Gene3D" id="1.10.10.60">
    <property type="entry name" value="Homeodomain-like"/>
    <property type="match status" value="1"/>
</dbReference>
<keyword evidence="1" id="KW-0805">Transcription regulation</keyword>
<accession>A0A9W6RJT2</accession>
<dbReference type="GO" id="GO:0003700">
    <property type="term" value="F:DNA-binding transcription factor activity"/>
    <property type="evidence" value="ECO:0007669"/>
    <property type="project" value="InterPro"/>
</dbReference>